<dbReference type="InterPro" id="IPR001633">
    <property type="entry name" value="EAL_dom"/>
</dbReference>
<feature type="transmembrane region" description="Helical" evidence="1">
    <location>
        <begin position="167"/>
        <end position="188"/>
    </location>
</feature>
<feature type="transmembrane region" description="Helical" evidence="1">
    <location>
        <begin position="133"/>
        <end position="155"/>
    </location>
</feature>
<dbReference type="InterPro" id="IPR035919">
    <property type="entry name" value="EAL_sf"/>
</dbReference>
<evidence type="ECO:0000256" key="1">
    <source>
        <dbReference type="SAM" id="Phobius"/>
    </source>
</evidence>
<keyword evidence="1" id="KW-0812">Transmembrane</keyword>
<sequence>MGFPRLDPRAALPAAGAVLATYWVALVVGVDTLLLTHWASLALLTVPTVAVVTRAVLVGQDRVAWTVLSVGMTLWTLGFVVQVIGDMHGVVPDFPSISDGFWLGSYPFAFTTFAIFAWPWLRRAPKALTLETLAVGFGLTALVTAAVVPLMTANAGGLSTLARIVNLTYPVADCALLSVALIGAAVAGRRGGRTWMLLALGALALTSADAVWALQAYAGTWEPVMPSNALYPLWPSFVAVAAWLPAKPRRARGRGGLGTHAAALVAAVASVALLVANEWLSIPAVSVVLAALTLLVAVHGTGRAFATGLRASLAAARDRELVEDVREAMRNGELDLYFQPLVDVADGHVHGAEALLRWRRPDGVFVPPDAFLPAVERSDLMGPLTDWVLDRALAAAAGWHRSGHTLGVSVNLATGNLSEADLPGRVLAALRRNEFPAAKLTLEITETAAVEDNALTAHVLTALRELGAELAVDDFGTGHSSLVRLSEFPISELKVDRSFVADMHDADRPIVATSIQLARMLGLRVVAEGVEDQRTLDALAALGCDLAQGYFVSRPLPALEFAGWLNHPVLVP</sequence>
<dbReference type="Gene3D" id="3.20.20.450">
    <property type="entry name" value="EAL domain"/>
    <property type="match status" value="1"/>
</dbReference>
<keyword evidence="4" id="KW-1185">Reference proteome</keyword>
<dbReference type="Pfam" id="PF00563">
    <property type="entry name" value="EAL"/>
    <property type="match status" value="1"/>
</dbReference>
<feature type="transmembrane region" description="Helical" evidence="1">
    <location>
        <begin position="195"/>
        <end position="217"/>
    </location>
</feature>
<accession>A0ABT4RCC6</accession>
<dbReference type="SUPFAM" id="SSF141868">
    <property type="entry name" value="EAL domain-like"/>
    <property type="match status" value="1"/>
</dbReference>
<comment type="caution">
    <text evidence="3">The sequence shown here is derived from an EMBL/GenBank/DDBJ whole genome shotgun (WGS) entry which is preliminary data.</text>
</comment>
<feature type="transmembrane region" description="Helical" evidence="1">
    <location>
        <begin position="229"/>
        <end position="246"/>
    </location>
</feature>
<organism evidence="3 4">
    <name type="scientific">Solirubrobacter deserti</name>
    <dbReference type="NCBI Taxonomy" id="2282478"/>
    <lineage>
        <taxon>Bacteria</taxon>
        <taxon>Bacillati</taxon>
        <taxon>Actinomycetota</taxon>
        <taxon>Thermoleophilia</taxon>
        <taxon>Solirubrobacterales</taxon>
        <taxon>Solirubrobacteraceae</taxon>
        <taxon>Solirubrobacter</taxon>
    </lineage>
</organism>
<dbReference type="CDD" id="cd01948">
    <property type="entry name" value="EAL"/>
    <property type="match status" value="1"/>
</dbReference>
<dbReference type="PANTHER" id="PTHR33121">
    <property type="entry name" value="CYCLIC DI-GMP PHOSPHODIESTERASE PDEF"/>
    <property type="match status" value="1"/>
</dbReference>
<dbReference type="SMART" id="SM00052">
    <property type="entry name" value="EAL"/>
    <property type="match status" value="1"/>
</dbReference>
<gene>
    <name evidence="3" type="ORF">OJ962_01600</name>
</gene>
<dbReference type="PROSITE" id="PS50883">
    <property type="entry name" value="EAL"/>
    <property type="match status" value="1"/>
</dbReference>
<feature type="transmembrane region" description="Helical" evidence="1">
    <location>
        <begin position="36"/>
        <end position="57"/>
    </location>
</feature>
<dbReference type="Proteomes" id="UP001147700">
    <property type="component" value="Unassembled WGS sequence"/>
</dbReference>
<feature type="transmembrane region" description="Helical" evidence="1">
    <location>
        <begin position="12"/>
        <end position="30"/>
    </location>
</feature>
<evidence type="ECO:0000313" key="3">
    <source>
        <dbReference type="EMBL" id="MDA0136175.1"/>
    </source>
</evidence>
<feature type="transmembrane region" description="Helical" evidence="1">
    <location>
        <begin position="64"/>
        <end position="84"/>
    </location>
</feature>
<feature type="transmembrane region" description="Helical" evidence="1">
    <location>
        <begin position="258"/>
        <end position="276"/>
    </location>
</feature>
<reference evidence="3" key="1">
    <citation type="submission" date="2022-10" db="EMBL/GenBank/DDBJ databases">
        <title>The WGS of Solirubrobacter sp. CPCC 204708.</title>
        <authorList>
            <person name="Jiang Z."/>
        </authorList>
    </citation>
    <scope>NUCLEOTIDE SEQUENCE</scope>
    <source>
        <strain evidence="3">CPCC 204708</strain>
    </source>
</reference>
<evidence type="ECO:0000313" key="4">
    <source>
        <dbReference type="Proteomes" id="UP001147700"/>
    </source>
</evidence>
<keyword evidence="1" id="KW-0472">Membrane</keyword>
<name>A0ABT4RCC6_9ACTN</name>
<dbReference type="InterPro" id="IPR050706">
    <property type="entry name" value="Cyclic-di-GMP_PDE-like"/>
</dbReference>
<feature type="transmembrane region" description="Helical" evidence="1">
    <location>
        <begin position="104"/>
        <end position="121"/>
    </location>
</feature>
<dbReference type="RefSeq" id="WP_202953108.1">
    <property type="nucleotide sequence ID" value="NZ_JAPCID010000002.1"/>
</dbReference>
<dbReference type="EMBL" id="JAPCID010000002">
    <property type="protein sequence ID" value="MDA0136175.1"/>
    <property type="molecule type" value="Genomic_DNA"/>
</dbReference>
<dbReference type="PANTHER" id="PTHR33121:SF79">
    <property type="entry name" value="CYCLIC DI-GMP PHOSPHODIESTERASE PDED-RELATED"/>
    <property type="match status" value="1"/>
</dbReference>
<proteinExistence type="predicted"/>
<feature type="domain" description="EAL" evidence="2">
    <location>
        <begin position="318"/>
        <end position="569"/>
    </location>
</feature>
<feature type="transmembrane region" description="Helical" evidence="1">
    <location>
        <begin position="282"/>
        <end position="300"/>
    </location>
</feature>
<evidence type="ECO:0000259" key="2">
    <source>
        <dbReference type="PROSITE" id="PS50883"/>
    </source>
</evidence>
<protein>
    <submittedName>
        <fullName evidence="3">EAL domain-containing protein</fullName>
    </submittedName>
</protein>
<keyword evidence="1" id="KW-1133">Transmembrane helix</keyword>